<evidence type="ECO:0000256" key="1">
    <source>
        <dbReference type="SAM" id="Phobius"/>
    </source>
</evidence>
<sequence>MNGALALPDRLARFREAAGKMDEALREEGFDEHGSHAIFVRWQRESVEGLGGILLEAEKTMGERVETACARIEESSRRFRDDEFRRAEILLTSGQEALSMARQAADTAAATGERAEQVFNASVAKIARELSVKLLDECQQWLVLKQTQHNRRDARRLAVGVAAAALAVFVGGYATAGWRQDKETEAERSVVAAVERCWKKPVTLQDASGAAIEMCRLQDLVPKQGG</sequence>
<evidence type="ECO:0000313" key="3">
    <source>
        <dbReference type="Proteomes" id="UP000253529"/>
    </source>
</evidence>
<reference evidence="2 3" key="1">
    <citation type="submission" date="2018-06" db="EMBL/GenBank/DDBJ databases">
        <title>Genomic Encyclopedia of Type Strains, Phase IV (KMG-IV): sequencing the most valuable type-strain genomes for metagenomic binning, comparative biology and taxonomic classification.</title>
        <authorList>
            <person name="Goeker M."/>
        </authorList>
    </citation>
    <scope>NUCLEOTIDE SEQUENCE [LARGE SCALE GENOMIC DNA]</scope>
    <source>
        <strain evidence="2 3">DSM 24875</strain>
    </source>
</reference>
<dbReference type="AlphaFoldDB" id="A0A366ES21"/>
<comment type="caution">
    <text evidence="2">The sequence shown here is derived from an EMBL/GenBank/DDBJ whole genome shotgun (WGS) entry which is preliminary data.</text>
</comment>
<keyword evidence="1" id="KW-1133">Transmembrane helix</keyword>
<dbReference type="RefSeq" id="WP_113891874.1">
    <property type="nucleotide sequence ID" value="NZ_QNRK01000035.1"/>
</dbReference>
<name>A0A366ES21_9HYPH</name>
<organism evidence="2 3">
    <name type="scientific">Roseiarcus fermentans</name>
    <dbReference type="NCBI Taxonomy" id="1473586"/>
    <lineage>
        <taxon>Bacteria</taxon>
        <taxon>Pseudomonadati</taxon>
        <taxon>Pseudomonadota</taxon>
        <taxon>Alphaproteobacteria</taxon>
        <taxon>Hyphomicrobiales</taxon>
        <taxon>Roseiarcaceae</taxon>
        <taxon>Roseiarcus</taxon>
    </lineage>
</organism>
<proteinExistence type="predicted"/>
<feature type="transmembrane region" description="Helical" evidence="1">
    <location>
        <begin position="157"/>
        <end position="178"/>
    </location>
</feature>
<dbReference type="OrthoDB" id="8440721at2"/>
<keyword evidence="1" id="KW-0472">Membrane</keyword>
<gene>
    <name evidence="2" type="ORF">DFR50_13512</name>
</gene>
<dbReference type="Proteomes" id="UP000253529">
    <property type="component" value="Unassembled WGS sequence"/>
</dbReference>
<dbReference type="EMBL" id="QNRK01000035">
    <property type="protein sequence ID" value="RBP05222.1"/>
    <property type="molecule type" value="Genomic_DNA"/>
</dbReference>
<accession>A0A366ES21</accession>
<protein>
    <submittedName>
        <fullName evidence="2">Uncharacterized protein</fullName>
    </submittedName>
</protein>
<keyword evidence="1" id="KW-0812">Transmembrane</keyword>
<evidence type="ECO:0000313" key="2">
    <source>
        <dbReference type="EMBL" id="RBP05222.1"/>
    </source>
</evidence>
<keyword evidence="3" id="KW-1185">Reference proteome</keyword>